<reference evidence="1 2" key="1">
    <citation type="journal article" date="2015" name="Genome Announc.">
        <title>Expanding the biotechnology potential of lactobacilli through comparative genomics of 213 strains and associated genera.</title>
        <authorList>
            <person name="Sun Z."/>
            <person name="Harris H.M."/>
            <person name="McCann A."/>
            <person name="Guo C."/>
            <person name="Argimon S."/>
            <person name="Zhang W."/>
            <person name="Yang X."/>
            <person name="Jeffery I.B."/>
            <person name="Cooney J.C."/>
            <person name="Kagawa T.F."/>
            <person name="Liu W."/>
            <person name="Song Y."/>
            <person name="Salvetti E."/>
            <person name="Wrobel A."/>
            <person name="Rasinkangas P."/>
            <person name="Parkhill J."/>
            <person name="Rea M.C."/>
            <person name="O'Sullivan O."/>
            <person name="Ritari J."/>
            <person name="Douillard F.P."/>
            <person name="Paul Ross R."/>
            <person name="Yang R."/>
            <person name="Briner A.E."/>
            <person name="Felis G.E."/>
            <person name="de Vos W.M."/>
            <person name="Barrangou R."/>
            <person name="Klaenhammer T.R."/>
            <person name="Caufield P.W."/>
            <person name="Cui Y."/>
            <person name="Zhang H."/>
            <person name="O'Toole P.W."/>
        </authorList>
    </citation>
    <scope>NUCLEOTIDE SEQUENCE [LARGE SCALE GENOMIC DNA]</scope>
    <source>
        <strain evidence="1 2">DSM 20515</strain>
    </source>
</reference>
<dbReference type="InterPro" id="IPR036412">
    <property type="entry name" value="HAD-like_sf"/>
</dbReference>
<gene>
    <name evidence="1" type="ORF">FC82_GL001279</name>
</gene>
<dbReference type="InterPro" id="IPR023214">
    <property type="entry name" value="HAD_sf"/>
</dbReference>
<keyword evidence="1" id="KW-0378">Hydrolase</keyword>
<dbReference type="SFLD" id="SFLDS00003">
    <property type="entry name" value="Haloacid_Dehalogenase"/>
    <property type="match status" value="1"/>
</dbReference>
<dbReference type="InterPro" id="IPR006439">
    <property type="entry name" value="HAD-SF_hydro_IA"/>
</dbReference>
<comment type="caution">
    <text evidence="1">The sequence shown here is derived from an EMBL/GenBank/DDBJ whole genome shotgun (WGS) entry which is preliminary data.</text>
</comment>
<dbReference type="GO" id="GO:0006281">
    <property type="term" value="P:DNA repair"/>
    <property type="evidence" value="ECO:0007669"/>
    <property type="project" value="TreeGrafter"/>
</dbReference>
<name>A0A0R2BAR9_SECCO</name>
<evidence type="ECO:0000313" key="1">
    <source>
        <dbReference type="EMBL" id="KRM76591.1"/>
    </source>
</evidence>
<dbReference type="InterPro" id="IPR041492">
    <property type="entry name" value="HAD_2"/>
</dbReference>
<dbReference type="Pfam" id="PF13419">
    <property type="entry name" value="HAD_2"/>
    <property type="match status" value="1"/>
</dbReference>
<accession>A0A0R2BAR9</accession>
<dbReference type="NCBIfam" id="TIGR01549">
    <property type="entry name" value="HAD-SF-IA-v1"/>
    <property type="match status" value="1"/>
</dbReference>
<dbReference type="Gene3D" id="3.40.50.1000">
    <property type="entry name" value="HAD superfamily/HAD-like"/>
    <property type="match status" value="1"/>
</dbReference>
<dbReference type="AlphaFoldDB" id="A0A0R2BAR9"/>
<protein>
    <submittedName>
        <fullName evidence="1">Phosphatase HAD-superfamily hydrolase</fullName>
    </submittedName>
</protein>
<sequence length="222" mass="24991">MRIKKEKTMQRHTFFWDFDGTLFDTYPIMVQAFMQALLKQRVSEYELDEVEIYEVMRQHSLGTALSQFSAQFSIDKGQLERDYRAIEPTMIDAAQPFDGMVVLLQAIHDAGGLHLLLTHRDKSSLKLLETAGIKSLFEDFVTKEQPFERKPNPGSLNYLIEKNNVDRATAIMVGDRTLDIDAGHNAGIAGALFDPHRVINAAASHPEIDVTDIQALSKALLA</sequence>
<dbReference type="SUPFAM" id="SSF56784">
    <property type="entry name" value="HAD-like"/>
    <property type="match status" value="1"/>
</dbReference>
<dbReference type="EMBL" id="AYYR01000023">
    <property type="protein sequence ID" value="KRM76591.1"/>
    <property type="molecule type" value="Genomic_DNA"/>
</dbReference>
<dbReference type="PANTHER" id="PTHR43434:SF25">
    <property type="entry name" value="PHOSPHOGLYCOLATE PHOSPHATASE"/>
    <property type="match status" value="1"/>
</dbReference>
<dbReference type="SFLD" id="SFLDG01129">
    <property type="entry name" value="C1.5:_HAD__Beta-PGM__Phosphata"/>
    <property type="match status" value="1"/>
</dbReference>
<dbReference type="PANTHER" id="PTHR43434">
    <property type="entry name" value="PHOSPHOGLYCOLATE PHOSPHATASE"/>
    <property type="match status" value="1"/>
</dbReference>
<dbReference type="STRING" id="33960.TY91_04165"/>
<organism evidence="1 2">
    <name type="scientific">Secundilactobacillus collinoides DSM 20515 = JCM 1123</name>
    <dbReference type="NCBI Taxonomy" id="1423733"/>
    <lineage>
        <taxon>Bacteria</taxon>
        <taxon>Bacillati</taxon>
        <taxon>Bacillota</taxon>
        <taxon>Bacilli</taxon>
        <taxon>Lactobacillales</taxon>
        <taxon>Lactobacillaceae</taxon>
        <taxon>Secundilactobacillus</taxon>
    </lineage>
</organism>
<dbReference type="GO" id="GO:0005829">
    <property type="term" value="C:cytosol"/>
    <property type="evidence" value="ECO:0007669"/>
    <property type="project" value="TreeGrafter"/>
</dbReference>
<dbReference type="Gene3D" id="1.10.150.240">
    <property type="entry name" value="Putative phosphatase, domain 2"/>
    <property type="match status" value="1"/>
</dbReference>
<dbReference type="InterPro" id="IPR050155">
    <property type="entry name" value="HAD-like_hydrolase_sf"/>
</dbReference>
<dbReference type="GO" id="GO:0008967">
    <property type="term" value="F:phosphoglycolate phosphatase activity"/>
    <property type="evidence" value="ECO:0007669"/>
    <property type="project" value="TreeGrafter"/>
</dbReference>
<evidence type="ECO:0000313" key="2">
    <source>
        <dbReference type="Proteomes" id="UP000051845"/>
    </source>
</evidence>
<dbReference type="Proteomes" id="UP000051845">
    <property type="component" value="Unassembled WGS sequence"/>
</dbReference>
<proteinExistence type="predicted"/>
<dbReference type="InterPro" id="IPR023198">
    <property type="entry name" value="PGP-like_dom2"/>
</dbReference>
<dbReference type="PATRIC" id="fig|1423733.4.peg.1347"/>